<feature type="transmembrane region" description="Helical" evidence="1">
    <location>
        <begin position="213"/>
        <end position="236"/>
    </location>
</feature>
<keyword evidence="1" id="KW-0812">Transmembrane</keyword>
<protein>
    <recommendedName>
        <fullName evidence="4">DUF3307 domain-containing protein</fullName>
    </recommendedName>
</protein>
<evidence type="ECO:0000313" key="2">
    <source>
        <dbReference type="EMBL" id="KFZ38798.1"/>
    </source>
</evidence>
<proteinExistence type="predicted"/>
<accession>A0A094LUC7</accession>
<dbReference type="AlphaFoldDB" id="A0A094LUC7"/>
<keyword evidence="1" id="KW-0472">Membrane</keyword>
<evidence type="ECO:0000256" key="1">
    <source>
        <dbReference type="SAM" id="Phobius"/>
    </source>
</evidence>
<organism evidence="2 3">
    <name type="scientific">Shewanella mangrovi</name>
    <dbReference type="NCBI Taxonomy" id="1515746"/>
    <lineage>
        <taxon>Bacteria</taxon>
        <taxon>Pseudomonadati</taxon>
        <taxon>Pseudomonadota</taxon>
        <taxon>Gammaproteobacteria</taxon>
        <taxon>Alteromonadales</taxon>
        <taxon>Shewanellaceae</taxon>
        <taxon>Shewanella</taxon>
    </lineage>
</organism>
<dbReference type="Proteomes" id="UP000029264">
    <property type="component" value="Unassembled WGS sequence"/>
</dbReference>
<evidence type="ECO:0008006" key="4">
    <source>
        <dbReference type="Google" id="ProtNLM"/>
    </source>
</evidence>
<dbReference type="InterPro" id="IPR021737">
    <property type="entry name" value="Phage_phiKZ_Orf197"/>
</dbReference>
<gene>
    <name evidence="2" type="ORF">HR45_05165</name>
</gene>
<feature type="transmembrane region" description="Helical" evidence="1">
    <location>
        <begin position="59"/>
        <end position="78"/>
    </location>
</feature>
<feature type="transmembrane region" description="Helical" evidence="1">
    <location>
        <begin position="169"/>
        <end position="193"/>
    </location>
</feature>
<comment type="caution">
    <text evidence="2">The sequence shown here is derived from an EMBL/GenBank/DDBJ whole genome shotgun (WGS) entry which is preliminary data.</text>
</comment>
<dbReference type="STRING" id="1515746.HR45_05165"/>
<feature type="transmembrane region" description="Helical" evidence="1">
    <location>
        <begin position="85"/>
        <end position="104"/>
    </location>
</feature>
<reference evidence="2 3" key="1">
    <citation type="submission" date="2014-06" db="EMBL/GenBank/DDBJ databases">
        <title>Shewanella sp. YQH10.</title>
        <authorList>
            <person name="Liu Y."/>
            <person name="Zeng R."/>
        </authorList>
    </citation>
    <scope>NUCLEOTIDE SEQUENCE [LARGE SCALE GENOMIC DNA]</scope>
    <source>
        <strain evidence="2 3">YQH10</strain>
    </source>
</reference>
<dbReference type="Pfam" id="PF11750">
    <property type="entry name" value="DUF3307"/>
    <property type="match status" value="1"/>
</dbReference>
<keyword evidence="3" id="KW-1185">Reference proteome</keyword>
<evidence type="ECO:0000313" key="3">
    <source>
        <dbReference type="Proteomes" id="UP000029264"/>
    </source>
</evidence>
<sequence>MLFTSLIILHILGDFYFQPNSWVKDKNKNHISSLKLINHAVIQAIMSCIPILYVTTYWKTILCTFFIVGITHWAIDILKTYKNGLRYLVVDQILHFSILFLISIHASQLDLSSIEIKNYVFNKYILSLTLGFLLILKPTSIFIGTMLSKYSLSIDENKGLISGGETIGYLERIIILIFTITGEFSVIGFILTAKSIFRFGDMKSAQDHKLTEYFLLGTLISVTITITVGLIIKYFILK</sequence>
<dbReference type="EMBL" id="JPEO01000002">
    <property type="protein sequence ID" value="KFZ38798.1"/>
    <property type="molecule type" value="Genomic_DNA"/>
</dbReference>
<keyword evidence="1" id="KW-1133">Transmembrane helix</keyword>
<feature type="transmembrane region" description="Helical" evidence="1">
    <location>
        <begin position="124"/>
        <end position="148"/>
    </location>
</feature>
<name>A0A094LUC7_9GAMM</name>
<dbReference type="eggNOG" id="COG5061">
    <property type="taxonomic scope" value="Bacteria"/>
</dbReference>